<evidence type="ECO:0000313" key="17">
    <source>
        <dbReference type="EMBL" id="RBP05353.1"/>
    </source>
</evidence>
<dbReference type="PROSITE" id="PS50885">
    <property type="entry name" value="HAMP"/>
    <property type="match status" value="1"/>
</dbReference>
<keyword evidence="8" id="KW-0547">Nucleotide-binding</keyword>
<dbReference type="PRINTS" id="PR00344">
    <property type="entry name" value="BCTRLSENSOR"/>
</dbReference>
<comment type="caution">
    <text evidence="17">The sequence shown here is derived from an EMBL/GenBank/DDBJ whole genome shotgun (WGS) entry which is preliminary data.</text>
</comment>
<evidence type="ECO:0000256" key="9">
    <source>
        <dbReference type="ARBA" id="ARBA00022777"/>
    </source>
</evidence>
<evidence type="ECO:0000256" key="11">
    <source>
        <dbReference type="ARBA" id="ARBA00022989"/>
    </source>
</evidence>
<dbReference type="Gene3D" id="1.10.287.130">
    <property type="match status" value="1"/>
</dbReference>
<dbReference type="AlphaFoldDB" id="A0A366ESH0"/>
<evidence type="ECO:0000313" key="18">
    <source>
        <dbReference type="Proteomes" id="UP000252118"/>
    </source>
</evidence>
<accession>A0A366ESH0</accession>
<keyword evidence="9 17" id="KW-0418">Kinase</keyword>
<dbReference type="SUPFAM" id="SSF158472">
    <property type="entry name" value="HAMP domain-like"/>
    <property type="match status" value="1"/>
</dbReference>
<dbReference type="Pfam" id="PF02518">
    <property type="entry name" value="HATPase_c"/>
    <property type="match status" value="1"/>
</dbReference>
<dbReference type="InterPro" id="IPR004358">
    <property type="entry name" value="Sig_transdc_His_kin-like_C"/>
</dbReference>
<reference evidence="17 18" key="1">
    <citation type="submission" date="2018-06" db="EMBL/GenBank/DDBJ databases">
        <title>Freshwater and sediment microbial communities from various areas in North America, analyzing microbe dynamics in response to fracking.</title>
        <authorList>
            <person name="Lamendella R."/>
        </authorList>
    </citation>
    <scope>NUCLEOTIDE SEQUENCE [LARGE SCALE GENOMIC DNA]</scope>
    <source>
        <strain evidence="17 18">97B</strain>
    </source>
</reference>
<keyword evidence="12" id="KW-0902">Two-component regulatory system</keyword>
<feature type="transmembrane region" description="Helical" evidence="14">
    <location>
        <begin position="7"/>
        <end position="26"/>
    </location>
</feature>
<keyword evidence="7 14" id="KW-0812">Transmembrane</keyword>
<dbReference type="SUPFAM" id="SSF55874">
    <property type="entry name" value="ATPase domain of HSP90 chaperone/DNA topoisomerase II/histidine kinase"/>
    <property type="match status" value="1"/>
</dbReference>
<dbReference type="FunFam" id="3.30.565.10:FF:000006">
    <property type="entry name" value="Sensor histidine kinase WalK"/>
    <property type="match status" value="1"/>
</dbReference>
<proteinExistence type="predicted"/>
<dbReference type="OrthoDB" id="9813151at2"/>
<dbReference type="InterPro" id="IPR050398">
    <property type="entry name" value="HssS/ArlS-like"/>
</dbReference>
<evidence type="ECO:0000256" key="7">
    <source>
        <dbReference type="ARBA" id="ARBA00022692"/>
    </source>
</evidence>
<evidence type="ECO:0000256" key="2">
    <source>
        <dbReference type="ARBA" id="ARBA00004651"/>
    </source>
</evidence>
<evidence type="ECO:0000256" key="3">
    <source>
        <dbReference type="ARBA" id="ARBA00012438"/>
    </source>
</evidence>
<dbReference type="InterPro" id="IPR005467">
    <property type="entry name" value="His_kinase_dom"/>
</dbReference>
<dbReference type="RefSeq" id="WP_113968866.1">
    <property type="nucleotide sequence ID" value="NZ_QNRJ01000004.1"/>
</dbReference>
<dbReference type="InterPro" id="IPR003660">
    <property type="entry name" value="HAMP_dom"/>
</dbReference>
<keyword evidence="5" id="KW-0597">Phosphoprotein</keyword>
<sequence length="457" mass="50975">MKLRGKVLISLATVIIFMGLFQTLFFQTRIEKIFENYLSESDQMKVEMMQHALISYYNSTGSLKGVEQALENANRMNMNMRSMMGGMGGTIGIVVLDASGEIVANTAQKKMEDKNFSVKEPLVIKGETIGNMIAYPIKNDSVSRLEQQFVQSVNLTILFGFLFAGMITLIIGFFLSKKITNPLSQLVSGIEHVSKGNTKKFRVKITSNDEFKQLGDAFNQMTDTLERTEHIRKSLVADVAHELRTPLSIIRAKLESIQAGALEATEEVILNVSDEVYRLSRLVNDLQQLSLAESKTLPLHKKRTEINIFMEAILSQFEWFADEKGIKLHLNKSSNDISIEIDQDRITQVIVNLLGNALRYTPDNGTVTVNVNVEGNSVILSFKDTGPGIDEPKLPFIFERFYRVDESRKRDEGGAGLGLSIAKSFVEIHGGDIKVTSSKGEGTTFVVMLPIQNESKS</sequence>
<dbReference type="GO" id="GO:0000155">
    <property type="term" value="F:phosphorelay sensor kinase activity"/>
    <property type="evidence" value="ECO:0007669"/>
    <property type="project" value="InterPro"/>
</dbReference>
<dbReference type="PANTHER" id="PTHR45528:SF1">
    <property type="entry name" value="SENSOR HISTIDINE KINASE CPXA"/>
    <property type="match status" value="1"/>
</dbReference>
<evidence type="ECO:0000256" key="8">
    <source>
        <dbReference type="ARBA" id="ARBA00022741"/>
    </source>
</evidence>
<dbReference type="SMART" id="SM00388">
    <property type="entry name" value="HisKA"/>
    <property type="match status" value="1"/>
</dbReference>
<keyword evidence="11 14" id="KW-1133">Transmembrane helix</keyword>
<dbReference type="PANTHER" id="PTHR45528">
    <property type="entry name" value="SENSOR HISTIDINE KINASE CPXA"/>
    <property type="match status" value="1"/>
</dbReference>
<evidence type="ECO:0000256" key="14">
    <source>
        <dbReference type="SAM" id="Phobius"/>
    </source>
</evidence>
<comment type="catalytic activity">
    <reaction evidence="1">
        <text>ATP + protein L-histidine = ADP + protein N-phospho-L-histidine.</text>
        <dbReference type="EC" id="2.7.13.3"/>
    </reaction>
</comment>
<dbReference type="InterPro" id="IPR003661">
    <property type="entry name" value="HisK_dim/P_dom"/>
</dbReference>
<organism evidence="17 18">
    <name type="scientific">Rossellomorea aquimaris</name>
    <dbReference type="NCBI Taxonomy" id="189382"/>
    <lineage>
        <taxon>Bacteria</taxon>
        <taxon>Bacillati</taxon>
        <taxon>Bacillota</taxon>
        <taxon>Bacilli</taxon>
        <taxon>Bacillales</taxon>
        <taxon>Bacillaceae</taxon>
        <taxon>Rossellomorea</taxon>
    </lineage>
</organism>
<dbReference type="SMART" id="SM00304">
    <property type="entry name" value="HAMP"/>
    <property type="match status" value="1"/>
</dbReference>
<dbReference type="Pfam" id="PF00672">
    <property type="entry name" value="HAMP"/>
    <property type="match status" value="1"/>
</dbReference>
<keyword evidence="6" id="KW-0808">Transferase</keyword>
<dbReference type="EMBL" id="QNRJ01000004">
    <property type="protein sequence ID" value="RBP05353.1"/>
    <property type="molecule type" value="Genomic_DNA"/>
</dbReference>
<feature type="transmembrane region" description="Helical" evidence="14">
    <location>
        <begin position="153"/>
        <end position="175"/>
    </location>
</feature>
<evidence type="ECO:0000256" key="4">
    <source>
        <dbReference type="ARBA" id="ARBA00022475"/>
    </source>
</evidence>
<dbReference type="CDD" id="cd06225">
    <property type="entry name" value="HAMP"/>
    <property type="match status" value="1"/>
</dbReference>
<dbReference type="Gene3D" id="6.10.340.10">
    <property type="match status" value="1"/>
</dbReference>
<gene>
    <name evidence="17" type="ORF">DET59_10470</name>
</gene>
<feature type="domain" description="Histidine kinase" evidence="15">
    <location>
        <begin position="238"/>
        <end position="453"/>
    </location>
</feature>
<dbReference type="InterPro" id="IPR036890">
    <property type="entry name" value="HATPase_C_sf"/>
</dbReference>
<keyword evidence="10" id="KW-0067">ATP-binding</keyword>
<dbReference type="CDD" id="cd00075">
    <property type="entry name" value="HATPase"/>
    <property type="match status" value="1"/>
</dbReference>
<dbReference type="GO" id="GO:0005886">
    <property type="term" value="C:plasma membrane"/>
    <property type="evidence" value="ECO:0007669"/>
    <property type="project" value="UniProtKB-SubCell"/>
</dbReference>
<evidence type="ECO:0000256" key="6">
    <source>
        <dbReference type="ARBA" id="ARBA00022679"/>
    </source>
</evidence>
<evidence type="ECO:0000256" key="13">
    <source>
        <dbReference type="ARBA" id="ARBA00023136"/>
    </source>
</evidence>
<feature type="transmembrane region" description="Helical" evidence="14">
    <location>
        <begin position="83"/>
        <end position="104"/>
    </location>
</feature>
<dbReference type="SMART" id="SM00387">
    <property type="entry name" value="HATPase_c"/>
    <property type="match status" value="1"/>
</dbReference>
<dbReference type="Gene3D" id="3.30.565.10">
    <property type="entry name" value="Histidine kinase-like ATPase, C-terminal domain"/>
    <property type="match status" value="1"/>
</dbReference>
<dbReference type="InterPro" id="IPR036097">
    <property type="entry name" value="HisK_dim/P_sf"/>
</dbReference>
<dbReference type="SUPFAM" id="SSF47384">
    <property type="entry name" value="Homodimeric domain of signal transducing histidine kinase"/>
    <property type="match status" value="1"/>
</dbReference>
<evidence type="ECO:0000256" key="12">
    <source>
        <dbReference type="ARBA" id="ARBA00023012"/>
    </source>
</evidence>
<evidence type="ECO:0000259" key="15">
    <source>
        <dbReference type="PROSITE" id="PS50109"/>
    </source>
</evidence>
<dbReference type="GO" id="GO:0005524">
    <property type="term" value="F:ATP binding"/>
    <property type="evidence" value="ECO:0007669"/>
    <property type="project" value="UniProtKB-KW"/>
</dbReference>
<dbReference type="InterPro" id="IPR003594">
    <property type="entry name" value="HATPase_dom"/>
</dbReference>
<protein>
    <recommendedName>
        <fullName evidence="3">histidine kinase</fullName>
        <ecNumber evidence="3">2.7.13.3</ecNumber>
    </recommendedName>
</protein>
<keyword evidence="13 14" id="KW-0472">Membrane</keyword>
<name>A0A366ESH0_9BACI</name>
<keyword evidence="4" id="KW-1003">Cell membrane</keyword>
<evidence type="ECO:0000259" key="16">
    <source>
        <dbReference type="PROSITE" id="PS50885"/>
    </source>
</evidence>
<evidence type="ECO:0000256" key="10">
    <source>
        <dbReference type="ARBA" id="ARBA00022840"/>
    </source>
</evidence>
<dbReference type="EC" id="2.7.13.3" evidence="3"/>
<comment type="subcellular location">
    <subcellularLocation>
        <location evidence="2">Cell membrane</location>
        <topology evidence="2">Multi-pass membrane protein</topology>
    </subcellularLocation>
</comment>
<evidence type="ECO:0000256" key="1">
    <source>
        <dbReference type="ARBA" id="ARBA00000085"/>
    </source>
</evidence>
<dbReference type="Proteomes" id="UP000252118">
    <property type="component" value="Unassembled WGS sequence"/>
</dbReference>
<feature type="domain" description="HAMP" evidence="16">
    <location>
        <begin position="177"/>
        <end position="230"/>
    </location>
</feature>
<dbReference type="Pfam" id="PF00512">
    <property type="entry name" value="HisKA"/>
    <property type="match status" value="1"/>
</dbReference>
<evidence type="ECO:0000256" key="5">
    <source>
        <dbReference type="ARBA" id="ARBA00022553"/>
    </source>
</evidence>
<dbReference type="CDD" id="cd00082">
    <property type="entry name" value="HisKA"/>
    <property type="match status" value="1"/>
</dbReference>
<dbReference type="PROSITE" id="PS50109">
    <property type="entry name" value="HIS_KIN"/>
    <property type="match status" value="1"/>
</dbReference>